<dbReference type="RefSeq" id="WP_063033289.1">
    <property type="nucleotide sequence ID" value="NZ_CP012400.2"/>
</dbReference>
<organism evidence="2 3">
    <name type="scientific">Pseudomonas yamanorum</name>
    <dbReference type="NCBI Taxonomy" id="515393"/>
    <lineage>
        <taxon>Bacteria</taxon>
        <taxon>Pseudomonadati</taxon>
        <taxon>Pseudomonadota</taxon>
        <taxon>Gammaproteobacteria</taxon>
        <taxon>Pseudomonadales</taxon>
        <taxon>Pseudomonadaceae</taxon>
        <taxon>Pseudomonas</taxon>
    </lineage>
</organism>
<evidence type="ECO:0008006" key="5">
    <source>
        <dbReference type="Google" id="ProtNLM"/>
    </source>
</evidence>
<reference evidence="1 4" key="2">
    <citation type="journal article" date="2023" name="Microbiol. Resour. Announc.">
        <title>Whole-genome sequence of Pseudomonas yamanorum OLsAu1 isolated from the edible ectomycorrhizal mushroom Lactarius sp. section Deliciosi.</title>
        <authorList>
            <person name="Ramirez-Mendoza R."/>
            <person name="Angeles-Argaiz R.E."/>
            <person name="Hernandez-Oaxaca D."/>
            <person name="Aguirre-Beltran L."/>
            <person name="Almaraz-Suarez J."/>
            <person name="Perez-Moreno J."/>
        </authorList>
    </citation>
    <scope>NUCLEOTIDE SEQUENCE [LARGE SCALE GENOMIC DNA]</scope>
    <source>
        <strain evidence="1 4">OLsAu1</strain>
    </source>
</reference>
<evidence type="ECO:0000313" key="4">
    <source>
        <dbReference type="Proteomes" id="UP001224477"/>
    </source>
</evidence>
<accession>A0A1H2G4L9</accession>
<gene>
    <name evidence="2" type="ORF">HX826_11200</name>
    <name evidence="1" type="ORF">RCO22_09240</name>
</gene>
<keyword evidence="4" id="KW-1185">Reference proteome</keyword>
<dbReference type="EMBL" id="JACAQR010000012">
    <property type="protein sequence ID" value="NWD42434.1"/>
    <property type="molecule type" value="Genomic_DNA"/>
</dbReference>
<dbReference type="GeneID" id="93513165"/>
<reference evidence="2 3" key="1">
    <citation type="submission" date="2020-04" db="EMBL/GenBank/DDBJ databases">
        <title>Molecular characterization of pseudomonads from Agaricus bisporus reveal novel blotch 2 pathogens in Western Europe.</title>
        <authorList>
            <person name="Taparia T."/>
            <person name="Krijger M."/>
            <person name="Haynes E."/>
            <person name="Elpinstone J.G."/>
            <person name="Noble R."/>
            <person name="Van Der Wolf J."/>
        </authorList>
    </citation>
    <scope>NUCLEOTIDE SEQUENCE [LARGE SCALE GENOMIC DNA]</scope>
    <source>
        <strain evidence="2 3">IPO3753</strain>
    </source>
</reference>
<protein>
    <recommendedName>
        <fullName evidence="5">DUF2188 domain-containing protein</fullName>
    </recommendedName>
</protein>
<dbReference type="AlphaFoldDB" id="A0A143GP77"/>
<evidence type="ECO:0000313" key="2">
    <source>
        <dbReference type="EMBL" id="NWD42434.1"/>
    </source>
</evidence>
<dbReference type="OrthoDB" id="6966833at2"/>
<dbReference type="Proteomes" id="UP000546584">
    <property type="component" value="Unassembled WGS sequence"/>
</dbReference>
<dbReference type="KEGG" id="pym:AK972_5247"/>
<proteinExistence type="predicted"/>
<evidence type="ECO:0000313" key="3">
    <source>
        <dbReference type="Proteomes" id="UP000546584"/>
    </source>
</evidence>
<accession>A0A143GP77</accession>
<name>A0A143GP77_9PSED</name>
<sequence length="59" mass="6783">MKILIKALARSEGNKWQVRLDHNAFTFRSEAEARAFADTLQTRIQAPHRFPESQQRSAG</sequence>
<dbReference type="Proteomes" id="UP001224477">
    <property type="component" value="Unassembled WGS sequence"/>
</dbReference>
<evidence type="ECO:0000313" key="1">
    <source>
        <dbReference type="EMBL" id="MDR0189119.1"/>
    </source>
</evidence>
<dbReference type="EMBL" id="JAVGXC010000007">
    <property type="protein sequence ID" value="MDR0189119.1"/>
    <property type="molecule type" value="Genomic_DNA"/>
</dbReference>
<comment type="caution">
    <text evidence="2">The sequence shown here is derived from an EMBL/GenBank/DDBJ whole genome shotgun (WGS) entry which is preliminary data.</text>
</comment>